<protein>
    <submittedName>
        <fullName evidence="2">Uncharacterized protein</fullName>
    </submittedName>
</protein>
<dbReference type="AlphaFoldDB" id="A0A8D8YDQ5"/>
<proteinExistence type="predicted"/>
<feature type="transmembrane region" description="Helical" evidence="1">
    <location>
        <begin position="178"/>
        <end position="195"/>
    </location>
</feature>
<name>A0A8D8YDQ5_9HEMI</name>
<reference evidence="2" key="1">
    <citation type="submission" date="2021-05" db="EMBL/GenBank/DDBJ databases">
        <authorList>
            <person name="Alioto T."/>
            <person name="Alioto T."/>
            <person name="Gomez Garrido J."/>
        </authorList>
    </citation>
    <scope>NUCLEOTIDE SEQUENCE</scope>
</reference>
<feature type="transmembrane region" description="Helical" evidence="1">
    <location>
        <begin position="6"/>
        <end position="39"/>
    </location>
</feature>
<keyword evidence="1" id="KW-0472">Membrane</keyword>
<accession>A0A8D8YDQ5</accession>
<evidence type="ECO:0000313" key="2">
    <source>
        <dbReference type="EMBL" id="CAG6726893.1"/>
    </source>
</evidence>
<feature type="transmembrane region" description="Helical" evidence="1">
    <location>
        <begin position="87"/>
        <end position="107"/>
    </location>
</feature>
<feature type="transmembrane region" description="Helical" evidence="1">
    <location>
        <begin position="215"/>
        <end position="235"/>
    </location>
</feature>
<evidence type="ECO:0000256" key="1">
    <source>
        <dbReference type="SAM" id="Phobius"/>
    </source>
</evidence>
<sequence length="284" mass="31641">MSSMIFSSYFAISFLISCLASFLISMCFIFSCIDLLLILFSLSLSFINFFVSSEIFCFLLFCVVGPICGGSGSGGGVLPTVMDAFRMYSLTLLCVLSVGFLSGFPFFNNGVRPFSFEFVGEPDCSLFPFPFSISAFGSSPISSISIPSSSSSVSSHCFSSLFFCFSSNSSRDHTLPSMTNLFVFINTFLPLFFASKLNLLNNFLVSLSFSDKSSLIITPLLVSFNLYLFFITSFLKMFEMNVILIGPSTFHLFLPILNILFMQYFDRSMPIPFSMSIIFMRTSW</sequence>
<feature type="transmembrane region" description="Helical" evidence="1">
    <location>
        <begin position="46"/>
        <end position="67"/>
    </location>
</feature>
<dbReference type="EMBL" id="HBUF01372642">
    <property type="protein sequence ID" value="CAG6726893.1"/>
    <property type="molecule type" value="Transcribed_RNA"/>
</dbReference>
<organism evidence="2">
    <name type="scientific">Cacopsylla melanoneura</name>
    <dbReference type="NCBI Taxonomy" id="428564"/>
    <lineage>
        <taxon>Eukaryota</taxon>
        <taxon>Metazoa</taxon>
        <taxon>Ecdysozoa</taxon>
        <taxon>Arthropoda</taxon>
        <taxon>Hexapoda</taxon>
        <taxon>Insecta</taxon>
        <taxon>Pterygota</taxon>
        <taxon>Neoptera</taxon>
        <taxon>Paraneoptera</taxon>
        <taxon>Hemiptera</taxon>
        <taxon>Sternorrhyncha</taxon>
        <taxon>Psylloidea</taxon>
        <taxon>Psyllidae</taxon>
        <taxon>Psyllinae</taxon>
        <taxon>Cacopsylla</taxon>
    </lineage>
</organism>
<keyword evidence="1" id="KW-1133">Transmembrane helix</keyword>
<keyword evidence="1" id="KW-0812">Transmembrane</keyword>
<feature type="transmembrane region" description="Helical" evidence="1">
    <location>
        <begin position="242"/>
        <end position="265"/>
    </location>
</feature>